<gene>
    <name evidence="1" type="primary">ybiT_51</name>
    <name evidence="1" type="ORF">SDC9_159788</name>
</gene>
<accession>A0A645FES5</accession>
<protein>
    <submittedName>
        <fullName evidence="1">Putative ABC transporter ATP-binding protein YbiT</fullName>
    </submittedName>
</protein>
<keyword evidence="1" id="KW-0547">Nucleotide-binding</keyword>
<dbReference type="InterPro" id="IPR027417">
    <property type="entry name" value="P-loop_NTPase"/>
</dbReference>
<name>A0A645FES5_9ZZZZ</name>
<comment type="caution">
    <text evidence="1">The sequence shown here is derived from an EMBL/GenBank/DDBJ whole genome shotgun (WGS) entry which is preliminary data.</text>
</comment>
<evidence type="ECO:0000313" key="1">
    <source>
        <dbReference type="EMBL" id="MPN12470.1"/>
    </source>
</evidence>
<dbReference type="GO" id="GO:0005524">
    <property type="term" value="F:ATP binding"/>
    <property type="evidence" value="ECO:0007669"/>
    <property type="project" value="UniProtKB-KW"/>
</dbReference>
<dbReference type="SUPFAM" id="SSF52540">
    <property type="entry name" value="P-loop containing nucleoside triphosphate hydrolases"/>
    <property type="match status" value="1"/>
</dbReference>
<reference evidence="1" key="1">
    <citation type="submission" date="2019-08" db="EMBL/GenBank/DDBJ databases">
        <authorList>
            <person name="Kucharzyk K."/>
            <person name="Murdoch R.W."/>
            <person name="Higgins S."/>
            <person name="Loffler F."/>
        </authorList>
    </citation>
    <scope>NUCLEOTIDE SEQUENCE</scope>
</reference>
<dbReference type="InterPro" id="IPR051309">
    <property type="entry name" value="ABCF_ATPase"/>
</dbReference>
<dbReference type="PANTHER" id="PTHR42855">
    <property type="entry name" value="ABC TRANSPORTER ATP-BINDING SUBUNIT"/>
    <property type="match status" value="1"/>
</dbReference>
<dbReference type="PANTHER" id="PTHR42855:SF2">
    <property type="entry name" value="DRUG RESISTANCE ABC TRANSPORTER,ATP-BINDING PROTEIN"/>
    <property type="match status" value="1"/>
</dbReference>
<dbReference type="AlphaFoldDB" id="A0A645FES5"/>
<dbReference type="Gene3D" id="3.40.50.300">
    <property type="entry name" value="P-loop containing nucleotide triphosphate hydrolases"/>
    <property type="match status" value="1"/>
</dbReference>
<sequence length="80" mass="9184">MLSRMMLSSANVLILDQPTNHLDLESITAVNNGLKDFKSNVLFASHDHEFIQTIANRIIYLTETGAKDYMMTYDEYLDQI</sequence>
<proteinExistence type="predicted"/>
<organism evidence="1">
    <name type="scientific">bioreactor metagenome</name>
    <dbReference type="NCBI Taxonomy" id="1076179"/>
    <lineage>
        <taxon>unclassified sequences</taxon>
        <taxon>metagenomes</taxon>
        <taxon>ecological metagenomes</taxon>
    </lineage>
</organism>
<dbReference type="EMBL" id="VSSQ01058823">
    <property type="protein sequence ID" value="MPN12470.1"/>
    <property type="molecule type" value="Genomic_DNA"/>
</dbReference>
<keyword evidence="1" id="KW-0067">ATP-binding</keyword>